<evidence type="ECO:0000313" key="1">
    <source>
        <dbReference type="EMBL" id="KAK7489821.1"/>
    </source>
</evidence>
<reference evidence="1 2" key="1">
    <citation type="journal article" date="2023" name="Sci. Data">
        <title>Genome assembly of the Korean intertidal mud-creeper Batillaria attramentaria.</title>
        <authorList>
            <person name="Patra A.K."/>
            <person name="Ho P.T."/>
            <person name="Jun S."/>
            <person name="Lee S.J."/>
            <person name="Kim Y."/>
            <person name="Won Y.J."/>
        </authorList>
    </citation>
    <scope>NUCLEOTIDE SEQUENCE [LARGE SCALE GENOMIC DNA]</scope>
    <source>
        <strain evidence="1">Wonlab-2016</strain>
    </source>
</reference>
<feature type="non-terminal residue" evidence="1">
    <location>
        <position position="1"/>
    </location>
</feature>
<gene>
    <name evidence="1" type="ORF">BaRGS_00019003</name>
</gene>
<evidence type="ECO:0000313" key="2">
    <source>
        <dbReference type="Proteomes" id="UP001519460"/>
    </source>
</evidence>
<dbReference type="AlphaFoldDB" id="A0ABD0KR98"/>
<organism evidence="1 2">
    <name type="scientific">Batillaria attramentaria</name>
    <dbReference type="NCBI Taxonomy" id="370345"/>
    <lineage>
        <taxon>Eukaryota</taxon>
        <taxon>Metazoa</taxon>
        <taxon>Spiralia</taxon>
        <taxon>Lophotrochozoa</taxon>
        <taxon>Mollusca</taxon>
        <taxon>Gastropoda</taxon>
        <taxon>Caenogastropoda</taxon>
        <taxon>Sorbeoconcha</taxon>
        <taxon>Cerithioidea</taxon>
        <taxon>Batillariidae</taxon>
        <taxon>Batillaria</taxon>
    </lineage>
</organism>
<sequence>ATLLAACEAKLLPGGGGRSACESCCHSTNWGHGLTAIAEEAGCAAACHIGHRKRNRK</sequence>
<dbReference type="EMBL" id="JACVVK020000134">
    <property type="protein sequence ID" value="KAK7489821.1"/>
    <property type="molecule type" value="Genomic_DNA"/>
</dbReference>
<keyword evidence="2" id="KW-1185">Reference proteome</keyword>
<comment type="caution">
    <text evidence="1">The sequence shown here is derived from an EMBL/GenBank/DDBJ whole genome shotgun (WGS) entry which is preliminary data.</text>
</comment>
<dbReference type="Proteomes" id="UP001519460">
    <property type="component" value="Unassembled WGS sequence"/>
</dbReference>
<accession>A0ABD0KR98</accession>
<protein>
    <submittedName>
        <fullName evidence="1">Uncharacterized protein</fullName>
    </submittedName>
</protein>
<name>A0ABD0KR98_9CAEN</name>
<proteinExistence type="predicted"/>